<evidence type="ECO:0000256" key="2">
    <source>
        <dbReference type="SAM" id="Phobius"/>
    </source>
</evidence>
<comment type="caution">
    <text evidence="3">The sequence shown here is derived from an EMBL/GenBank/DDBJ whole genome shotgun (WGS) entry which is preliminary data.</text>
</comment>
<dbReference type="EMBL" id="AZST01000835">
    <property type="protein sequence ID" value="KEP47122.1"/>
    <property type="molecule type" value="Genomic_DNA"/>
</dbReference>
<reference evidence="3 4" key="1">
    <citation type="submission" date="2013-12" db="EMBL/GenBank/DDBJ databases">
        <authorList>
            <person name="Cubeta M."/>
            <person name="Pakala S."/>
            <person name="Fedorova N."/>
            <person name="Thomas E."/>
            <person name="Dean R."/>
            <person name="Jabaji S."/>
            <person name="Neate S."/>
            <person name="Toda T."/>
            <person name="Tavantzis S."/>
            <person name="Vilgalys R."/>
            <person name="Bharathan N."/>
            <person name="Pakala S."/>
            <person name="Losada L.S."/>
            <person name="Zafar N."/>
            <person name="Nierman W."/>
        </authorList>
    </citation>
    <scope>NUCLEOTIDE SEQUENCE [LARGE SCALE GENOMIC DNA]</scope>
    <source>
        <strain evidence="3 4">123E</strain>
    </source>
</reference>
<accession>A0A074SAR4</accession>
<keyword evidence="2" id="KW-1133">Transmembrane helix</keyword>
<feature type="region of interest" description="Disordered" evidence="1">
    <location>
        <begin position="261"/>
        <end position="287"/>
    </location>
</feature>
<evidence type="ECO:0000313" key="3">
    <source>
        <dbReference type="EMBL" id="KEP47122.1"/>
    </source>
</evidence>
<dbReference type="OrthoDB" id="3262601at2759"/>
<evidence type="ECO:0000313" key="4">
    <source>
        <dbReference type="Proteomes" id="UP000027456"/>
    </source>
</evidence>
<evidence type="ECO:0000256" key="1">
    <source>
        <dbReference type="SAM" id="MobiDB-lite"/>
    </source>
</evidence>
<feature type="transmembrane region" description="Helical" evidence="2">
    <location>
        <begin position="44"/>
        <end position="71"/>
    </location>
</feature>
<dbReference type="HOGENOM" id="CLU_344884_0_0_1"/>
<proteinExistence type="predicted"/>
<keyword evidence="2" id="KW-0472">Membrane</keyword>
<organism evidence="3 4">
    <name type="scientific">Rhizoctonia solani 123E</name>
    <dbReference type="NCBI Taxonomy" id="1423351"/>
    <lineage>
        <taxon>Eukaryota</taxon>
        <taxon>Fungi</taxon>
        <taxon>Dikarya</taxon>
        <taxon>Basidiomycota</taxon>
        <taxon>Agaricomycotina</taxon>
        <taxon>Agaricomycetes</taxon>
        <taxon>Cantharellales</taxon>
        <taxon>Ceratobasidiaceae</taxon>
        <taxon>Rhizoctonia</taxon>
    </lineage>
</organism>
<dbReference type="AlphaFoldDB" id="A0A074SAR4"/>
<name>A0A074SAR4_9AGAM</name>
<keyword evidence="4" id="KW-1185">Reference proteome</keyword>
<keyword evidence="2 3" id="KW-0812">Transmembrane</keyword>
<protein>
    <submittedName>
        <fullName evidence="3">Putative transmembrane protein</fullName>
    </submittedName>
</protein>
<sequence length="793" mass="85108">MSSTLATHPMSLIALVATLAIAFSHVQQFLNMILTVSVTFWEFVAPLLLILTAIIVLSVLELVVALLLIAVNSLIFRQFLNSVAAHSSRKSAAPYTALQTKSAPINNALVTSIPHPPVQPRRFKKRRPINYSGARPTPTIDPLNNPHTRLMVHIARIRSKAWRTDALKEASAPMLEPMLIPVAPAVTPLPQDDQVHNIETHFVSVVSSTLVETDLLAPRVSVKSNAVTEGQELEELVSIATHDSPLSLPGTSSKLEAGIETTGLGRSSSPASPDIETESSPFSALSVPNAKLHDSYHTDLASDSRPLPGNEQGPTLHLDLTAKVNRHTVRVSMVGQNTAETVTSIIPECAGELVVNDTGVSAAEHVCPSNLSLTLRLMGPEQQFDIPRPTPTLQSDTPVFTVTTPPSTGANSDTAPLDLPTLVYDLPAQPPATTIPDDILQAEMEMLAMPTYQDILAEMGQFFDGLVDAPPTLGTSAPTTVDQDSQLGCMRNISGTDAFNSDIGSNLIPDPIDDHEMFGLDTTTQADMALPSDAELLQLAAAALAAEGMDWVYDAAHPVATGPQNESAPTPLTDQELLELDIFLQMATDSLIPHASNETSPATNTILDSETSAILPTDDELLMLAGLDDYNAMDFDLIPGTNMCLDPSQLEPLDQATQSTITDLTNEVLGPSGMFNPNDLPTFGFTDSSSSGPQFDPNELAKMWDELGASLKGWVGQVPGAMNFSEEDMMRMLLEFDALDATCSPLHMTANKTCTSTSINPAPAVRPRRKFKKLPLRRTAIVNHARAMMSQCA</sequence>
<dbReference type="Proteomes" id="UP000027456">
    <property type="component" value="Unassembled WGS sequence"/>
</dbReference>
<gene>
    <name evidence="3" type="ORF">V565_167490</name>
</gene>